<evidence type="ECO:0000313" key="12">
    <source>
        <dbReference type="Proteomes" id="UP000294929"/>
    </source>
</evidence>
<feature type="transmembrane region" description="Helical" evidence="7">
    <location>
        <begin position="54"/>
        <end position="73"/>
    </location>
</feature>
<evidence type="ECO:0000256" key="1">
    <source>
        <dbReference type="ARBA" id="ARBA00004651"/>
    </source>
</evidence>
<keyword evidence="2" id="KW-0813">Transport</keyword>
<proteinExistence type="predicted"/>
<dbReference type="Pfam" id="PF07690">
    <property type="entry name" value="MFS_1"/>
    <property type="match status" value="1"/>
</dbReference>
<accession>A0A1A0MPI3</accession>
<feature type="transmembrane region" description="Helical" evidence="7">
    <location>
        <begin position="435"/>
        <end position="461"/>
    </location>
</feature>
<comment type="caution">
    <text evidence="9">The sequence shown here is derived from an EMBL/GenBank/DDBJ whole genome shotgun (WGS) entry which is preliminary data.</text>
</comment>
<evidence type="ECO:0000256" key="5">
    <source>
        <dbReference type="ARBA" id="ARBA00022989"/>
    </source>
</evidence>
<dbReference type="OrthoDB" id="7375466at2"/>
<dbReference type="InterPro" id="IPR020846">
    <property type="entry name" value="MFS_dom"/>
</dbReference>
<evidence type="ECO:0000313" key="10">
    <source>
        <dbReference type="EMBL" id="TDK84603.1"/>
    </source>
</evidence>
<reference evidence="9 11" key="1">
    <citation type="submission" date="2016-06" db="EMBL/GenBank/DDBJ databases">
        <authorList>
            <person name="Kjaerup R.B."/>
            <person name="Dalgaard T.S."/>
            <person name="Juul-Madsen H.R."/>
        </authorList>
    </citation>
    <scope>NUCLEOTIDE SEQUENCE [LARGE SCALE GENOMIC DNA]</scope>
    <source>
        <strain evidence="9 11">1199456.5</strain>
    </source>
</reference>
<dbReference type="NCBIfam" id="TIGR00711">
    <property type="entry name" value="efflux_EmrB"/>
    <property type="match status" value="1"/>
</dbReference>
<dbReference type="Proteomes" id="UP000294929">
    <property type="component" value="Unassembled WGS sequence"/>
</dbReference>
<dbReference type="InterPro" id="IPR036259">
    <property type="entry name" value="MFS_trans_sf"/>
</dbReference>
<dbReference type="AlphaFoldDB" id="A0A1A0MPI3"/>
<reference evidence="10 12" key="2">
    <citation type="submission" date="2019-01" db="EMBL/GenBank/DDBJ databases">
        <title>High-quality-draft genome sequences of five non-tuberculosis mycobacteriaceae isolated from a nosocomial environment.</title>
        <authorList>
            <person name="Tiago I."/>
            <person name="Alarico S."/>
            <person name="Pereira S.G."/>
            <person name="Coelho C."/>
            <person name="Maranha A."/>
            <person name="Empadinhas N."/>
        </authorList>
    </citation>
    <scope>NUCLEOTIDE SEQUENCE [LARGE SCALE GENOMIC DNA]</scope>
    <source>
        <strain evidence="10 12">24AIII</strain>
    </source>
</reference>
<feature type="domain" description="Major facilitator superfamily (MFS) profile" evidence="8">
    <location>
        <begin position="19"/>
        <end position="467"/>
    </location>
</feature>
<feature type="transmembrane region" description="Helical" evidence="7">
    <location>
        <begin position="275"/>
        <end position="298"/>
    </location>
</feature>
<evidence type="ECO:0000256" key="7">
    <source>
        <dbReference type="SAM" id="Phobius"/>
    </source>
</evidence>
<evidence type="ECO:0000256" key="6">
    <source>
        <dbReference type="ARBA" id="ARBA00023136"/>
    </source>
</evidence>
<protein>
    <submittedName>
        <fullName evidence="9 10">MFS transporter</fullName>
    </submittedName>
</protein>
<keyword evidence="5 7" id="KW-1133">Transmembrane helix</keyword>
<dbReference type="InterPro" id="IPR004638">
    <property type="entry name" value="EmrB-like"/>
</dbReference>
<evidence type="ECO:0000313" key="11">
    <source>
        <dbReference type="Proteomes" id="UP000093962"/>
    </source>
</evidence>
<sequence length="497" mass="49588">MLANTSSGVRFSSAAGRWILAATVLGSGMAQLDATVVNVALPAIGHDLNTEVGGLQLVVSAYSVTLAALILLSGSLGDRLGRKRIFVVGVAWFAVASAICALAPTAQMLIAARALQGVGGALLTPGSLAIIQSVFMPADRGKAIGAWSALGGVAAAIGPLLGGYLVQAISWRAIFLINVPLGALVAWLALRHVPESRAPSTAGRLDYAGAATATAGLAGATVAIVEGPNRGWDSPVVLAAGVLGAVAMVAFVVIERRTANPMLQLGIFSSRQFTSANAVTFVVYTALGGVFFLLVVVLQTALGYSPVAAGAASLPVTAIMLALSSASGALAQRIGPRLPLTIGPLVIAAGMVLMTRIGPGASYGTVVLPAVVVFGLGLAATVAPVTAAALAAADERHAGVASGVNNAVARTAGLLAVALLPPLSGLTGDAFRSPAAITAGFHTAMLISAGLAALGGVLAFATISNDLLAEEPAEEPQNHHYHCALAEVPAAERGVRG</sequence>
<evidence type="ECO:0000256" key="4">
    <source>
        <dbReference type="ARBA" id="ARBA00022692"/>
    </source>
</evidence>
<evidence type="ECO:0000259" key="8">
    <source>
        <dbReference type="PROSITE" id="PS50850"/>
    </source>
</evidence>
<dbReference type="CDD" id="cd17321">
    <property type="entry name" value="MFS_MMR_MDR_like"/>
    <property type="match status" value="1"/>
</dbReference>
<comment type="subcellular location">
    <subcellularLocation>
        <location evidence="1">Cell membrane</location>
        <topology evidence="1">Multi-pass membrane protein</topology>
    </subcellularLocation>
</comment>
<feature type="transmembrane region" description="Helical" evidence="7">
    <location>
        <begin position="85"/>
        <end position="104"/>
    </location>
</feature>
<dbReference type="SUPFAM" id="SSF103473">
    <property type="entry name" value="MFS general substrate transporter"/>
    <property type="match status" value="1"/>
</dbReference>
<feature type="transmembrane region" description="Helical" evidence="7">
    <location>
        <begin position="370"/>
        <end position="392"/>
    </location>
</feature>
<feature type="transmembrane region" description="Helical" evidence="7">
    <location>
        <begin position="110"/>
        <end position="131"/>
    </location>
</feature>
<evidence type="ECO:0000256" key="3">
    <source>
        <dbReference type="ARBA" id="ARBA00022475"/>
    </source>
</evidence>
<dbReference type="GO" id="GO:0005886">
    <property type="term" value="C:plasma membrane"/>
    <property type="evidence" value="ECO:0007669"/>
    <property type="project" value="UniProtKB-SubCell"/>
</dbReference>
<dbReference type="PANTHER" id="PTHR42718:SF42">
    <property type="entry name" value="EXPORT PROTEIN"/>
    <property type="match status" value="1"/>
</dbReference>
<dbReference type="RefSeq" id="WP_064859162.1">
    <property type="nucleotide sequence ID" value="NZ_LZSF01000132.1"/>
</dbReference>
<feature type="transmembrane region" description="Helical" evidence="7">
    <location>
        <begin position="304"/>
        <end position="326"/>
    </location>
</feature>
<dbReference type="GO" id="GO:0022857">
    <property type="term" value="F:transmembrane transporter activity"/>
    <property type="evidence" value="ECO:0007669"/>
    <property type="project" value="InterPro"/>
</dbReference>
<keyword evidence="3" id="KW-1003">Cell membrane</keyword>
<dbReference type="Gene3D" id="1.20.1250.20">
    <property type="entry name" value="MFS general substrate transporter like domains"/>
    <property type="match status" value="1"/>
</dbReference>
<dbReference type="InterPro" id="IPR011701">
    <property type="entry name" value="MFS"/>
</dbReference>
<gene>
    <name evidence="9" type="ORF">A5642_21335</name>
    <name evidence="10" type="ORF">EUA03_25715</name>
</gene>
<dbReference type="Proteomes" id="UP000093962">
    <property type="component" value="Unassembled WGS sequence"/>
</dbReference>
<feature type="transmembrane region" description="Helical" evidence="7">
    <location>
        <begin position="205"/>
        <end position="224"/>
    </location>
</feature>
<keyword evidence="4 7" id="KW-0812">Transmembrane</keyword>
<evidence type="ECO:0000256" key="2">
    <source>
        <dbReference type="ARBA" id="ARBA00022448"/>
    </source>
</evidence>
<dbReference type="PROSITE" id="PS50850">
    <property type="entry name" value="MFS"/>
    <property type="match status" value="1"/>
</dbReference>
<dbReference type="Gene3D" id="1.20.1720.10">
    <property type="entry name" value="Multidrug resistance protein D"/>
    <property type="match status" value="1"/>
</dbReference>
<dbReference type="PANTHER" id="PTHR42718">
    <property type="entry name" value="MAJOR FACILITATOR SUPERFAMILY MULTIDRUG TRANSPORTER MFSC"/>
    <property type="match status" value="1"/>
</dbReference>
<evidence type="ECO:0000313" key="9">
    <source>
        <dbReference type="EMBL" id="OBA86976.1"/>
    </source>
</evidence>
<organism evidence="9 11">
    <name type="scientific">Mycolicibacterium mucogenicum</name>
    <name type="common">Mycobacterium mucogenicum</name>
    <dbReference type="NCBI Taxonomy" id="56689"/>
    <lineage>
        <taxon>Bacteria</taxon>
        <taxon>Bacillati</taxon>
        <taxon>Actinomycetota</taxon>
        <taxon>Actinomycetes</taxon>
        <taxon>Mycobacteriales</taxon>
        <taxon>Mycobacteriaceae</taxon>
        <taxon>Mycolicibacterium</taxon>
    </lineage>
</organism>
<dbReference type="EMBL" id="SDLO01000036">
    <property type="protein sequence ID" value="TDK84603.1"/>
    <property type="molecule type" value="Genomic_DNA"/>
</dbReference>
<feature type="transmembrane region" description="Helical" evidence="7">
    <location>
        <begin position="236"/>
        <end position="254"/>
    </location>
</feature>
<name>A0A1A0MPI3_MYCMU</name>
<feature type="transmembrane region" description="Helical" evidence="7">
    <location>
        <begin position="143"/>
        <end position="165"/>
    </location>
</feature>
<feature type="transmembrane region" description="Helical" evidence="7">
    <location>
        <begin position="171"/>
        <end position="193"/>
    </location>
</feature>
<dbReference type="EMBL" id="LZSF01000132">
    <property type="protein sequence ID" value="OBA86976.1"/>
    <property type="molecule type" value="Genomic_DNA"/>
</dbReference>
<keyword evidence="6 7" id="KW-0472">Membrane</keyword>
<feature type="transmembrane region" description="Helical" evidence="7">
    <location>
        <begin position="404"/>
        <end position="423"/>
    </location>
</feature>
<feature type="transmembrane region" description="Helical" evidence="7">
    <location>
        <begin position="338"/>
        <end position="358"/>
    </location>
</feature>